<dbReference type="SUPFAM" id="SSF49899">
    <property type="entry name" value="Concanavalin A-like lectins/glucanases"/>
    <property type="match status" value="3"/>
</dbReference>
<dbReference type="Gene3D" id="2.60.120.200">
    <property type="match status" value="3"/>
</dbReference>
<feature type="domain" description="LamG-like jellyroll fold" evidence="3">
    <location>
        <begin position="441"/>
        <end position="571"/>
    </location>
</feature>
<evidence type="ECO:0000313" key="5">
    <source>
        <dbReference type="Proteomes" id="UP001652445"/>
    </source>
</evidence>
<keyword evidence="1" id="KW-0732">Signal</keyword>
<sequence length="615" mass="67341">MDWSHVMANSVETNYNYGDNGRLRSVESKNGDGEYQYDANGNLIKRIKERESFNFGGTRQLPLPNLAVSTGAGARNTVEFWMYWDGTQLRMPLGWDTLYDLIFMGGYFGFNTGNDDVLGIPSASLKERWVHVAAVFYNGIPDAIHNELYIDGVKQNIVQGVGTTSSHVTVTPQAYISGWGIDNLYRFTGRISDVRIWNYALSPIEVQANRTKTIIGNEPGLAGRWNLTENSSPPSSLGFTGSQVPLPNLDVNTTAGSKNTVEFWMNWDGSDVRMPIGWNTGYDLIFLGGYFGFNTSSADVLGIPSASLKNKWVHVAAVFYNGVPSAANNELYIDGIKQNLVQGLGITTAYVTVTPNAYISGWGFDGNYRFIGRMGEVRIWNYALTTVEVQSNRYKTLTGKEPGLVGNWKLRDTASPKTSLSFDGSNQVPLPNLAVNTTVGGKNTVEFWMNWDGGNVKMPVGWNTGYDLIFLGGNFGFNTGASDVLGISSDNLLNKWVHVAAVFYNGVPDAAHNELYINGVKQAISQRMGTTAANVAVTPNAYISGWGPDGGYRFTGRISDVRIWSYALTAAEVQSNQYRSVSENESGLAGHWTLSDTKMPGTSLSFDGTNQSRTA</sequence>
<keyword evidence="2" id="KW-1015">Disulfide bond</keyword>
<dbReference type="Proteomes" id="UP001652445">
    <property type="component" value="Unassembled WGS sequence"/>
</dbReference>
<name>A0ABT2UD87_9BACL</name>
<evidence type="ECO:0000259" key="3">
    <source>
        <dbReference type="SMART" id="SM00560"/>
    </source>
</evidence>
<organism evidence="4 5">
    <name type="scientific">Paenibacillus baimaensis</name>
    <dbReference type="NCBI Taxonomy" id="2982185"/>
    <lineage>
        <taxon>Bacteria</taxon>
        <taxon>Bacillati</taxon>
        <taxon>Bacillota</taxon>
        <taxon>Bacilli</taxon>
        <taxon>Bacillales</taxon>
        <taxon>Paenibacillaceae</taxon>
        <taxon>Paenibacillus</taxon>
    </lineage>
</organism>
<evidence type="ECO:0000313" key="4">
    <source>
        <dbReference type="EMBL" id="MCU6792600.1"/>
    </source>
</evidence>
<gene>
    <name evidence="4" type="ORF">OB236_10750</name>
</gene>
<feature type="domain" description="LamG-like jellyroll fold" evidence="3">
    <location>
        <begin position="77"/>
        <end position="204"/>
    </location>
</feature>
<evidence type="ECO:0000256" key="2">
    <source>
        <dbReference type="ARBA" id="ARBA00023157"/>
    </source>
</evidence>
<reference evidence="4 5" key="1">
    <citation type="submission" date="2022-09" db="EMBL/GenBank/DDBJ databases">
        <authorList>
            <person name="Han X.L."/>
            <person name="Wang Q."/>
            <person name="Lu T."/>
        </authorList>
    </citation>
    <scope>NUCLEOTIDE SEQUENCE [LARGE SCALE GENOMIC DNA]</scope>
    <source>
        <strain evidence="4 5">WQ 127069</strain>
    </source>
</reference>
<comment type="caution">
    <text evidence="4">The sequence shown here is derived from an EMBL/GenBank/DDBJ whole genome shotgun (WGS) entry which is preliminary data.</text>
</comment>
<dbReference type="InterPro" id="IPR013320">
    <property type="entry name" value="ConA-like_dom_sf"/>
</dbReference>
<dbReference type="Pfam" id="PF13385">
    <property type="entry name" value="Laminin_G_3"/>
    <property type="match status" value="3"/>
</dbReference>
<proteinExistence type="predicted"/>
<dbReference type="InterPro" id="IPR006558">
    <property type="entry name" value="LamG-like"/>
</dbReference>
<keyword evidence="5" id="KW-1185">Reference proteome</keyword>
<protein>
    <submittedName>
        <fullName evidence="4">LamG domain-containing protein</fullName>
    </submittedName>
</protein>
<accession>A0ABT2UD87</accession>
<dbReference type="SMART" id="SM00560">
    <property type="entry name" value="LamGL"/>
    <property type="match status" value="2"/>
</dbReference>
<dbReference type="EMBL" id="JAOQIO010000028">
    <property type="protein sequence ID" value="MCU6792600.1"/>
    <property type="molecule type" value="Genomic_DNA"/>
</dbReference>
<evidence type="ECO:0000256" key="1">
    <source>
        <dbReference type="ARBA" id="ARBA00022729"/>
    </source>
</evidence>